<dbReference type="GO" id="GO:0006508">
    <property type="term" value="P:proteolysis"/>
    <property type="evidence" value="ECO:0007669"/>
    <property type="project" value="UniProtKB-KW"/>
</dbReference>
<evidence type="ECO:0000313" key="8">
    <source>
        <dbReference type="Proteomes" id="UP000265691"/>
    </source>
</evidence>
<dbReference type="GO" id="GO:0046872">
    <property type="term" value="F:metal ion binding"/>
    <property type="evidence" value="ECO:0007669"/>
    <property type="project" value="UniProtKB-KW"/>
</dbReference>
<protein>
    <recommendedName>
        <fullName evidence="6">JAB domain-containing protein</fullName>
    </recommendedName>
</protein>
<organism evidence="7 8">
    <name type="scientific">Psittacicella hinzii</name>
    <dbReference type="NCBI Taxonomy" id="2028575"/>
    <lineage>
        <taxon>Bacteria</taxon>
        <taxon>Pseudomonadati</taxon>
        <taxon>Pseudomonadota</taxon>
        <taxon>Gammaproteobacteria</taxon>
        <taxon>Pasteurellales</taxon>
        <taxon>Psittacicellaceae</taxon>
        <taxon>Psittacicella</taxon>
    </lineage>
</organism>
<keyword evidence="3" id="KW-0378">Hydrolase</keyword>
<dbReference type="Gene3D" id="3.40.140.10">
    <property type="entry name" value="Cytidine Deaminase, domain 2"/>
    <property type="match status" value="1"/>
</dbReference>
<gene>
    <name evidence="7" type="ORF">CKF54_00505</name>
</gene>
<comment type="caution">
    <text evidence="7">The sequence shown here is derived from an EMBL/GenBank/DDBJ whole genome shotgun (WGS) entry which is preliminary data.</text>
</comment>
<dbReference type="InterPro" id="IPR028090">
    <property type="entry name" value="JAB_dom_prok"/>
</dbReference>
<dbReference type="AlphaFoldDB" id="A0A3A1YAE2"/>
<evidence type="ECO:0000256" key="5">
    <source>
        <dbReference type="ARBA" id="ARBA00023049"/>
    </source>
</evidence>
<dbReference type="GO" id="GO:0008237">
    <property type="term" value="F:metallopeptidase activity"/>
    <property type="evidence" value="ECO:0007669"/>
    <property type="project" value="UniProtKB-KW"/>
</dbReference>
<keyword evidence="4" id="KW-0862">Zinc</keyword>
<reference evidence="7 8" key="1">
    <citation type="submission" date="2017-08" db="EMBL/GenBank/DDBJ databases">
        <title>Reclassification of Bisgaard taxon 37 and 44.</title>
        <authorList>
            <person name="Christensen H."/>
        </authorList>
    </citation>
    <scope>NUCLEOTIDE SEQUENCE [LARGE SCALE GENOMIC DNA]</scope>
    <source>
        <strain evidence="7 8">B96_3</strain>
    </source>
</reference>
<accession>A0A3A1YAE2</accession>
<sequence length="137" mass="15885">MILSKEQAEELQAFADKYPDEEISAILVRNKQTGKPEIIYLPVDNIQRYKALFRTHEYVDSVREGTLLALVHSHPSHNKLEFSKSDMDQMQYCSEPWILFLAGNQERTYLYFGGVDYANPNVWTSSEEISGVVRCEY</sequence>
<name>A0A3A1YAE2_9GAMM</name>
<dbReference type="RefSeq" id="WP_119524282.1">
    <property type="nucleotide sequence ID" value="NZ_NRHC01000002.1"/>
</dbReference>
<dbReference type="Pfam" id="PF14464">
    <property type="entry name" value="Prok-JAB"/>
    <property type="match status" value="1"/>
</dbReference>
<evidence type="ECO:0000259" key="6">
    <source>
        <dbReference type="Pfam" id="PF14464"/>
    </source>
</evidence>
<keyword evidence="5" id="KW-0482">Metalloprotease</keyword>
<evidence type="ECO:0000256" key="4">
    <source>
        <dbReference type="ARBA" id="ARBA00022833"/>
    </source>
</evidence>
<evidence type="ECO:0000313" key="7">
    <source>
        <dbReference type="EMBL" id="RIY34511.1"/>
    </source>
</evidence>
<keyword evidence="2" id="KW-0479">Metal-binding</keyword>
<keyword evidence="1" id="KW-0645">Protease</keyword>
<keyword evidence="8" id="KW-1185">Reference proteome</keyword>
<proteinExistence type="predicted"/>
<evidence type="ECO:0000256" key="2">
    <source>
        <dbReference type="ARBA" id="ARBA00022723"/>
    </source>
</evidence>
<evidence type="ECO:0000256" key="3">
    <source>
        <dbReference type="ARBA" id="ARBA00022801"/>
    </source>
</evidence>
<feature type="domain" description="JAB" evidence="6">
    <location>
        <begin position="8"/>
        <end position="102"/>
    </location>
</feature>
<dbReference type="OrthoDB" id="5691492at2"/>
<dbReference type="EMBL" id="NRHC01000002">
    <property type="protein sequence ID" value="RIY34511.1"/>
    <property type="molecule type" value="Genomic_DNA"/>
</dbReference>
<dbReference type="Proteomes" id="UP000265691">
    <property type="component" value="Unassembled WGS sequence"/>
</dbReference>
<evidence type="ECO:0000256" key="1">
    <source>
        <dbReference type="ARBA" id="ARBA00022670"/>
    </source>
</evidence>
<dbReference type="SUPFAM" id="SSF102712">
    <property type="entry name" value="JAB1/MPN domain"/>
    <property type="match status" value="1"/>
</dbReference>